<proteinExistence type="predicted"/>
<name>A0A7S0ZTI4_NOCSC</name>
<feature type="compositionally biased region" description="Low complexity" evidence="1">
    <location>
        <begin position="100"/>
        <end position="109"/>
    </location>
</feature>
<sequence length="162" mass="17980">MASTTLSDDGSGSRRFSRDTVSSTGSECRRMSIEARRKVEEHQMAVDMAEASDGEEFRQRRRSLSKSNESRRLAARRREAFDSMTGAPSEGRRPSQLSDTGESTGSSTRRSSREPPASLSEDPPRRISNLHMPSSLHIPHNLHMPTGSSSLSPTVLWKKMCT</sequence>
<protein>
    <submittedName>
        <fullName evidence="2">Uncharacterized protein</fullName>
    </submittedName>
</protein>
<gene>
    <name evidence="2" type="ORF">NSCI0253_LOCUS5821</name>
</gene>
<organism evidence="2">
    <name type="scientific">Noctiluca scintillans</name>
    <name type="common">Sea sparkle</name>
    <name type="synonym">Red tide dinoflagellate</name>
    <dbReference type="NCBI Taxonomy" id="2966"/>
    <lineage>
        <taxon>Eukaryota</taxon>
        <taxon>Sar</taxon>
        <taxon>Alveolata</taxon>
        <taxon>Dinophyceae</taxon>
        <taxon>Noctilucales</taxon>
        <taxon>Noctilucaceae</taxon>
        <taxon>Noctiluca</taxon>
    </lineage>
</organism>
<reference evidence="2" key="1">
    <citation type="submission" date="2021-01" db="EMBL/GenBank/DDBJ databases">
        <authorList>
            <person name="Corre E."/>
            <person name="Pelletier E."/>
            <person name="Niang G."/>
            <person name="Scheremetjew M."/>
            <person name="Finn R."/>
            <person name="Kale V."/>
            <person name="Holt S."/>
            <person name="Cochrane G."/>
            <person name="Meng A."/>
            <person name="Brown T."/>
            <person name="Cohen L."/>
        </authorList>
    </citation>
    <scope>NUCLEOTIDE SEQUENCE</scope>
</reference>
<feature type="compositionally biased region" description="Basic and acidic residues" evidence="1">
    <location>
        <begin position="27"/>
        <end position="44"/>
    </location>
</feature>
<evidence type="ECO:0000256" key="1">
    <source>
        <dbReference type="SAM" id="MobiDB-lite"/>
    </source>
</evidence>
<feature type="region of interest" description="Disordered" evidence="1">
    <location>
        <begin position="1"/>
        <end position="162"/>
    </location>
</feature>
<dbReference type="EMBL" id="HBFQ01008270">
    <property type="protein sequence ID" value="CAD8831474.1"/>
    <property type="molecule type" value="Transcribed_RNA"/>
</dbReference>
<dbReference type="AlphaFoldDB" id="A0A7S0ZTI4"/>
<feature type="compositionally biased region" description="Basic and acidic residues" evidence="1">
    <location>
        <begin position="68"/>
        <end position="81"/>
    </location>
</feature>
<evidence type="ECO:0000313" key="2">
    <source>
        <dbReference type="EMBL" id="CAD8831474.1"/>
    </source>
</evidence>
<accession>A0A7S0ZTI4</accession>